<dbReference type="InterPro" id="IPR035976">
    <property type="entry name" value="Sushi/SCR/CCP_sf"/>
</dbReference>
<gene>
    <name evidence="7" type="primary">Svep1_18</name>
    <name evidence="7" type="ORF">CEXT_574911</name>
</gene>
<proteinExistence type="predicted"/>
<evidence type="ECO:0000259" key="6">
    <source>
        <dbReference type="PROSITE" id="PS50923"/>
    </source>
</evidence>
<dbReference type="AlphaFoldDB" id="A0AAV4Y519"/>
<evidence type="ECO:0000256" key="2">
    <source>
        <dbReference type="ARBA" id="ARBA00022737"/>
    </source>
</evidence>
<evidence type="ECO:0000256" key="5">
    <source>
        <dbReference type="PROSITE-ProRule" id="PRU00302"/>
    </source>
</evidence>
<comment type="caution">
    <text evidence="5">Lacks conserved residue(s) required for the propagation of feature annotation.</text>
</comment>
<dbReference type="Gene3D" id="2.10.70.10">
    <property type="entry name" value="Complement Module, domain 1"/>
    <property type="match status" value="1"/>
</dbReference>
<evidence type="ECO:0000256" key="3">
    <source>
        <dbReference type="ARBA" id="ARBA00023157"/>
    </source>
</evidence>
<organism evidence="7 8">
    <name type="scientific">Caerostris extrusa</name>
    <name type="common">Bark spider</name>
    <name type="synonym">Caerostris bankana</name>
    <dbReference type="NCBI Taxonomy" id="172846"/>
    <lineage>
        <taxon>Eukaryota</taxon>
        <taxon>Metazoa</taxon>
        <taxon>Ecdysozoa</taxon>
        <taxon>Arthropoda</taxon>
        <taxon>Chelicerata</taxon>
        <taxon>Arachnida</taxon>
        <taxon>Araneae</taxon>
        <taxon>Araneomorphae</taxon>
        <taxon>Entelegynae</taxon>
        <taxon>Araneoidea</taxon>
        <taxon>Araneidae</taxon>
        <taxon>Caerostris</taxon>
    </lineage>
</organism>
<keyword evidence="1 5" id="KW-0768">Sushi</keyword>
<keyword evidence="4" id="KW-0325">Glycoprotein</keyword>
<comment type="caution">
    <text evidence="7">The sequence shown here is derived from an EMBL/GenBank/DDBJ whole genome shotgun (WGS) entry which is preliminary data.</text>
</comment>
<dbReference type="InterPro" id="IPR050350">
    <property type="entry name" value="Compl-Cell_Adhes-Reg"/>
</dbReference>
<evidence type="ECO:0000256" key="4">
    <source>
        <dbReference type="ARBA" id="ARBA00023180"/>
    </source>
</evidence>
<dbReference type="PANTHER" id="PTHR19325">
    <property type="entry name" value="COMPLEMENT COMPONENT-RELATED SUSHI DOMAIN-CONTAINING"/>
    <property type="match status" value="1"/>
</dbReference>
<reference evidence="7 8" key="1">
    <citation type="submission" date="2021-06" db="EMBL/GenBank/DDBJ databases">
        <title>Caerostris extrusa draft genome.</title>
        <authorList>
            <person name="Kono N."/>
            <person name="Arakawa K."/>
        </authorList>
    </citation>
    <scope>NUCLEOTIDE SEQUENCE [LARGE SCALE GENOMIC DNA]</scope>
</reference>
<dbReference type="Proteomes" id="UP001054945">
    <property type="component" value="Unassembled WGS sequence"/>
</dbReference>
<dbReference type="InterPro" id="IPR000436">
    <property type="entry name" value="Sushi_SCR_CCP_dom"/>
</dbReference>
<protein>
    <submittedName>
        <fullName evidence="7">Sushi, von Willebrand factor type A, EGF and pentraxin domain-containing protein 1</fullName>
    </submittedName>
</protein>
<name>A0AAV4Y519_CAEEX</name>
<keyword evidence="3" id="KW-1015">Disulfide bond</keyword>
<dbReference type="PROSITE" id="PS50923">
    <property type="entry name" value="SUSHI"/>
    <property type="match status" value="1"/>
</dbReference>
<keyword evidence="8" id="KW-1185">Reference proteome</keyword>
<feature type="domain" description="Sushi" evidence="6">
    <location>
        <begin position="140"/>
        <end position="200"/>
    </location>
</feature>
<evidence type="ECO:0000313" key="8">
    <source>
        <dbReference type="Proteomes" id="UP001054945"/>
    </source>
</evidence>
<dbReference type="Pfam" id="PF00084">
    <property type="entry name" value="Sushi"/>
    <property type="match status" value="1"/>
</dbReference>
<evidence type="ECO:0000256" key="1">
    <source>
        <dbReference type="ARBA" id="ARBA00022659"/>
    </source>
</evidence>
<keyword evidence="2" id="KW-0677">Repeat</keyword>
<dbReference type="EMBL" id="BPLR01018824">
    <property type="protein sequence ID" value="GIZ02551.1"/>
    <property type="molecule type" value="Genomic_DNA"/>
</dbReference>
<evidence type="ECO:0000313" key="7">
    <source>
        <dbReference type="EMBL" id="GIZ02551.1"/>
    </source>
</evidence>
<sequence length="221" mass="25529">MELFTKMHQTFLPSSKYVTKHLSFLEENCTNKKVGEECKVRCKHGVIHHGVLYQDASNILAFHKYVTKSILALEENCTNKKVAEECKVRCKQGGYLELKENCTSKRENCLTVCKEEPKIISQITCQNNTKWSKIPNCGKVVCRQPSLGYHMLNFTKDCAVKKRWERKCFVTCQHGGKLIGNNYVNCMKDGTWSSFPDCTCPMPKTQEKFKIQRELPFKNNK</sequence>
<dbReference type="SUPFAM" id="SSF57535">
    <property type="entry name" value="Complement control module/SCR domain"/>
    <property type="match status" value="1"/>
</dbReference>
<dbReference type="PANTHER" id="PTHR19325:SF560">
    <property type="entry name" value="SUSHI, VON WILLEBRAND FACTOR TYPE A, EGF AND PENTRAXIN DOMAIN-CONTAINING PROTEIN 1"/>
    <property type="match status" value="1"/>
</dbReference>
<accession>A0AAV4Y519</accession>